<organism evidence="10 11">
    <name type="scientific">Nitzschia inconspicua</name>
    <dbReference type="NCBI Taxonomy" id="303405"/>
    <lineage>
        <taxon>Eukaryota</taxon>
        <taxon>Sar</taxon>
        <taxon>Stramenopiles</taxon>
        <taxon>Ochrophyta</taxon>
        <taxon>Bacillariophyta</taxon>
        <taxon>Bacillariophyceae</taxon>
        <taxon>Bacillariophycidae</taxon>
        <taxon>Bacillariales</taxon>
        <taxon>Bacillariaceae</taxon>
        <taxon>Nitzschia</taxon>
    </lineage>
</organism>
<dbReference type="GO" id="GO:0005524">
    <property type="term" value="F:ATP binding"/>
    <property type="evidence" value="ECO:0007669"/>
    <property type="project" value="UniProtKB-KW"/>
</dbReference>
<dbReference type="AlphaFoldDB" id="A0A9K3M3N8"/>
<dbReference type="OrthoDB" id="6500128at2759"/>
<accession>A0A9K3M3N8</accession>
<dbReference type="InterPro" id="IPR003439">
    <property type="entry name" value="ABC_transporter-like_ATP-bd"/>
</dbReference>
<feature type="transmembrane region" description="Helical" evidence="7">
    <location>
        <begin position="148"/>
        <end position="173"/>
    </location>
</feature>
<reference evidence="10" key="2">
    <citation type="submission" date="2021-04" db="EMBL/GenBank/DDBJ databases">
        <authorList>
            <person name="Podell S."/>
        </authorList>
    </citation>
    <scope>NUCLEOTIDE SEQUENCE</scope>
    <source>
        <strain evidence="10">Hildebrandi</strain>
    </source>
</reference>
<feature type="domain" description="ABC transmembrane type-1" evidence="9">
    <location>
        <begin position="116"/>
        <end position="393"/>
    </location>
</feature>
<feature type="transmembrane region" description="Helical" evidence="7">
    <location>
        <begin position="243"/>
        <end position="264"/>
    </location>
</feature>
<evidence type="ECO:0000256" key="3">
    <source>
        <dbReference type="ARBA" id="ARBA00022741"/>
    </source>
</evidence>
<evidence type="ECO:0000259" key="8">
    <source>
        <dbReference type="PROSITE" id="PS50893"/>
    </source>
</evidence>
<evidence type="ECO:0000256" key="5">
    <source>
        <dbReference type="ARBA" id="ARBA00022989"/>
    </source>
</evidence>
<dbReference type="GO" id="GO:0005743">
    <property type="term" value="C:mitochondrial inner membrane"/>
    <property type="evidence" value="ECO:0007669"/>
    <property type="project" value="TreeGrafter"/>
</dbReference>
<proteinExistence type="predicted"/>
<dbReference type="GO" id="GO:0090374">
    <property type="term" value="P:oligopeptide export from mitochondrion"/>
    <property type="evidence" value="ECO:0007669"/>
    <property type="project" value="TreeGrafter"/>
</dbReference>
<evidence type="ECO:0000256" key="1">
    <source>
        <dbReference type="ARBA" id="ARBA00004141"/>
    </source>
</evidence>
<reference evidence="10" key="1">
    <citation type="journal article" date="2021" name="Sci. Rep.">
        <title>Diploid genomic architecture of Nitzschia inconspicua, an elite biomass production diatom.</title>
        <authorList>
            <person name="Oliver A."/>
            <person name="Podell S."/>
            <person name="Pinowska A."/>
            <person name="Traller J.C."/>
            <person name="Smith S.R."/>
            <person name="McClure R."/>
            <person name="Beliaev A."/>
            <person name="Bohutskyi P."/>
            <person name="Hill E.A."/>
            <person name="Rabines A."/>
            <person name="Zheng H."/>
            <person name="Allen L.Z."/>
            <person name="Kuo A."/>
            <person name="Grigoriev I.V."/>
            <person name="Allen A.E."/>
            <person name="Hazlebeck D."/>
            <person name="Allen E.E."/>
        </authorList>
    </citation>
    <scope>NUCLEOTIDE SEQUENCE</scope>
    <source>
        <strain evidence="10">Hildebrandi</strain>
    </source>
</reference>
<dbReference type="EMBL" id="JAGRRH010000003">
    <property type="protein sequence ID" value="KAG7372396.1"/>
    <property type="molecule type" value="Genomic_DNA"/>
</dbReference>
<feature type="transmembrane region" description="Helical" evidence="7">
    <location>
        <begin position="106"/>
        <end position="128"/>
    </location>
</feature>
<evidence type="ECO:0000256" key="7">
    <source>
        <dbReference type="SAM" id="Phobius"/>
    </source>
</evidence>
<keyword evidence="4" id="KW-0067">ATP-binding</keyword>
<dbReference type="InterPro" id="IPR011527">
    <property type="entry name" value="ABC1_TM_dom"/>
</dbReference>
<dbReference type="Pfam" id="PF00005">
    <property type="entry name" value="ABC_tran"/>
    <property type="match status" value="1"/>
</dbReference>
<dbReference type="GO" id="GO:0015421">
    <property type="term" value="F:ABC-type oligopeptide transporter activity"/>
    <property type="evidence" value="ECO:0007669"/>
    <property type="project" value="TreeGrafter"/>
</dbReference>
<dbReference type="PANTHER" id="PTHR43394">
    <property type="entry name" value="ATP-DEPENDENT PERMEASE MDL1, MITOCHONDRIAL"/>
    <property type="match status" value="1"/>
</dbReference>
<dbReference type="SMART" id="SM00382">
    <property type="entry name" value="AAA"/>
    <property type="match status" value="1"/>
</dbReference>
<evidence type="ECO:0000313" key="10">
    <source>
        <dbReference type="EMBL" id="KAG7372396.1"/>
    </source>
</evidence>
<feature type="domain" description="ABC transporter" evidence="8">
    <location>
        <begin position="463"/>
        <end position="709"/>
    </location>
</feature>
<evidence type="ECO:0000256" key="6">
    <source>
        <dbReference type="ARBA" id="ARBA00023136"/>
    </source>
</evidence>
<dbReference type="Proteomes" id="UP000693970">
    <property type="component" value="Unassembled WGS sequence"/>
</dbReference>
<dbReference type="InterPro" id="IPR017871">
    <property type="entry name" value="ABC_transporter-like_CS"/>
</dbReference>
<evidence type="ECO:0000256" key="2">
    <source>
        <dbReference type="ARBA" id="ARBA00022692"/>
    </source>
</evidence>
<keyword evidence="5 7" id="KW-1133">Transmembrane helix</keyword>
<dbReference type="PROSITE" id="PS00211">
    <property type="entry name" value="ABC_TRANSPORTER_1"/>
    <property type="match status" value="1"/>
</dbReference>
<gene>
    <name evidence="10" type="ORF">IV203_018539</name>
</gene>
<keyword evidence="6 7" id="KW-0472">Membrane</keyword>
<keyword evidence="2 7" id="KW-0812">Transmembrane</keyword>
<dbReference type="GO" id="GO:0016887">
    <property type="term" value="F:ATP hydrolysis activity"/>
    <property type="evidence" value="ECO:0007669"/>
    <property type="project" value="InterPro"/>
</dbReference>
<sequence>MVLLRHLRQSPFLRVQYRHQQRCIITTFFHHKRRNDSHNLNRALPSSQLHTPYFSSVAGQTDEKTRLSKNGDSASLVKTATLSKSFSSSMIAENLSWLLDLSRSEWTLIGMSASTLAVTSSVTLLLPYASGSVIDYTISSGGDGTSPVILATGLFGLSALAGGGVFLRTLWLAQAGNRIVARLKQRLYASILQQDSAFLDQQSTGDLLSRLTSDAQLVQGALTTQFVAGLRASIMSLGAGGMLMYTSPLLALVSCATLPPIFILSRHFGRQLREQQSIVQELLGEATSLAEQALNHSSTVKQSTAEVFESIRYHNAIAAAHAKSVATAHMQAKLEAGAHVSGNAAILGVLGMGGTMVLDGSISAGDLTGFVMYSLLLAGNLSSLTSIYSELVRAMAASSRIFELMDRQPVITSPKSLQEEKKLLENDTAINNPLIPIDFEESRNTASRVGEHSDSLSIGGAAIEIENLTFRYPSRPDVPVLENFNLVVPPGSVVAIVGSSGSGKSTIASLLTRLYDADPVGDDASPIRINGKSIRDYDTRDLRQMIGVVSQDPVLFRGSIRDNIKYGRWEKVSDKDVLEAARQAFVLDFANNFPDGLDTMVGPRGMMLSGGQRQRIAIARMLANKRAPIYILDEATSALDAQSEHYVQSALQKIFEDQSGRTIISIAHRLSTIRHATTIAVVRDGRIVQQGTFDELSTTDGPFRELMKTQLIGNISRDKL</sequence>
<protein>
    <submittedName>
        <fullName evidence="10">Efflux ABC transporter permease/ATP-binding protein</fullName>
    </submittedName>
</protein>
<dbReference type="InterPro" id="IPR039421">
    <property type="entry name" value="Type_1_exporter"/>
</dbReference>
<dbReference type="FunFam" id="3.40.50.300:FF:000218">
    <property type="entry name" value="Multidrug ABC transporter ATP-binding protein"/>
    <property type="match status" value="1"/>
</dbReference>
<dbReference type="PROSITE" id="PS50893">
    <property type="entry name" value="ABC_TRANSPORTER_2"/>
    <property type="match status" value="1"/>
</dbReference>
<keyword evidence="11" id="KW-1185">Reference proteome</keyword>
<dbReference type="PANTHER" id="PTHR43394:SF1">
    <property type="entry name" value="ATP-BINDING CASSETTE SUB-FAMILY B MEMBER 10, MITOCHONDRIAL"/>
    <property type="match status" value="1"/>
</dbReference>
<keyword evidence="3" id="KW-0547">Nucleotide-binding</keyword>
<evidence type="ECO:0000259" key="9">
    <source>
        <dbReference type="PROSITE" id="PS50929"/>
    </source>
</evidence>
<evidence type="ECO:0000313" key="11">
    <source>
        <dbReference type="Proteomes" id="UP000693970"/>
    </source>
</evidence>
<comment type="caution">
    <text evidence="10">The sequence shown here is derived from an EMBL/GenBank/DDBJ whole genome shotgun (WGS) entry which is preliminary data.</text>
</comment>
<dbReference type="PROSITE" id="PS50929">
    <property type="entry name" value="ABC_TM1F"/>
    <property type="match status" value="1"/>
</dbReference>
<dbReference type="InterPro" id="IPR003593">
    <property type="entry name" value="AAA+_ATPase"/>
</dbReference>
<dbReference type="Pfam" id="PF00664">
    <property type="entry name" value="ABC_membrane"/>
    <property type="match status" value="1"/>
</dbReference>
<evidence type="ECO:0000256" key="4">
    <source>
        <dbReference type="ARBA" id="ARBA00022840"/>
    </source>
</evidence>
<comment type="subcellular location">
    <subcellularLocation>
        <location evidence="1">Membrane</location>
        <topology evidence="1">Multi-pass membrane protein</topology>
    </subcellularLocation>
</comment>
<name>A0A9K3M3N8_9STRA</name>